<organism evidence="6 7">
    <name type="scientific">Stegodyphus mimosarum</name>
    <name type="common">African social velvet spider</name>
    <dbReference type="NCBI Taxonomy" id="407821"/>
    <lineage>
        <taxon>Eukaryota</taxon>
        <taxon>Metazoa</taxon>
        <taxon>Ecdysozoa</taxon>
        <taxon>Arthropoda</taxon>
        <taxon>Chelicerata</taxon>
        <taxon>Arachnida</taxon>
        <taxon>Araneae</taxon>
        <taxon>Araneomorphae</taxon>
        <taxon>Entelegynae</taxon>
        <taxon>Eresoidea</taxon>
        <taxon>Eresidae</taxon>
        <taxon>Stegodyphus</taxon>
    </lineage>
</organism>
<dbReference type="SUPFAM" id="SSF52418">
    <property type="entry name" value="Nucleoside phosphorylase/phosphoribosyltransferase catalytic domain"/>
    <property type="match status" value="1"/>
</dbReference>
<dbReference type="Gene3D" id="3.40.1030.10">
    <property type="entry name" value="Nucleoside phosphorylase/phosphoribosyltransferase catalytic domain"/>
    <property type="match status" value="1"/>
</dbReference>
<name>A0A087U361_STEMI</name>
<dbReference type="GO" id="GO:0005829">
    <property type="term" value="C:cytosol"/>
    <property type="evidence" value="ECO:0007669"/>
    <property type="project" value="TreeGrafter"/>
</dbReference>
<feature type="domain" description="Glycosyl transferase family 3" evidence="5">
    <location>
        <begin position="1"/>
        <end position="196"/>
    </location>
</feature>
<dbReference type="Pfam" id="PF00591">
    <property type="entry name" value="Glycos_transf_3"/>
    <property type="match status" value="1"/>
</dbReference>
<dbReference type="GO" id="GO:0006206">
    <property type="term" value="P:pyrimidine nucleobase metabolic process"/>
    <property type="evidence" value="ECO:0007669"/>
    <property type="project" value="InterPro"/>
</dbReference>
<dbReference type="InterPro" id="IPR000053">
    <property type="entry name" value="Thymidine/pyrmidine_PPase"/>
</dbReference>
<dbReference type="GO" id="GO:0004645">
    <property type="term" value="F:1,4-alpha-oligoglucan phosphorylase activity"/>
    <property type="evidence" value="ECO:0007669"/>
    <property type="project" value="InterPro"/>
</dbReference>
<accession>A0A087U361</accession>
<dbReference type="STRING" id="407821.A0A087U361"/>
<proteinExistence type="inferred from homology"/>
<dbReference type="PANTHER" id="PTHR10515">
    <property type="entry name" value="THYMIDINE PHOSPHORYLASE"/>
    <property type="match status" value="1"/>
</dbReference>
<comment type="similarity">
    <text evidence="1">Belongs to the thymidine/pyrimidine-nucleoside phosphorylase family.</text>
</comment>
<dbReference type="PANTHER" id="PTHR10515:SF0">
    <property type="entry name" value="THYMIDINE PHOSPHORYLASE"/>
    <property type="match status" value="1"/>
</dbReference>
<dbReference type="GO" id="GO:0006213">
    <property type="term" value="P:pyrimidine nucleoside metabolic process"/>
    <property type="evidence" value="ECO:0007669"/>
    <property type="project" value="InterPro"/>
</dbReference>
<dbReference type="AlphaFoldDB" id="A0A087U361"/>
<dbReference type="OMA" id="LMRTDCH"/>
<evidence type="ECO:0000256" key="1">
    <source>
        <dbReference type="ARBA" id="ARBA00006915"/>
    </source>
</evidence>
<gene>
    <name evidence="6" type="ORF">X975_05315</name>
</gene>
<evidence type="ECO:0000313" key="7">
    <source>
        <dbReference type="Proteomes" id="UP000054359"/>
    </source>
</evidence>
<feature type="non-terminal residue" evidence="6">
    <location>
        <position position="313"/>
    </location>
</feature>
<comment type="subunit">
    <text evidence="2">Homodimer.</text>
</comment>
<dbReference type="InterPro" id="IPR000312">
    <property type="entry name" value="Glycosyl_Trfase_fam3"/>
</dbReference>
<evidence type="ECO:0000256" key="2">
    <source>
        <dbReference type="ARBA" id="ARBA00011738"/>
    </source>
</evidence>
<evidence type="ECO:0000259" key="5">
    <source>
        <dbReference type="Pfam" id="PF00591"/>
    </source>
</evidence>
<keyword evidence="7" id="KW-1185">Reference proteome</keyword>
<dbReference type="InterPro" id="IPR036566">
    <property type="entry name" value="PYNP-like_C_sf"/>
</dbReference>
<dbReference type="OrthoDB" id="445007at2759"/>
<evidence type="ECO:0000313" key="6">
    <source>
        <dbReference type="EMBL" id="KFM71800.1"/>
    </source>
</evidence>
<protein>
    <submittedName>
        <fullName evidence="6">Thymidine phosphorylase</fullName>
    </submittedName>
</protein>
<keyword evidence="4" id="KW-0808">Transferase</keyword>
<dbReference type="EMBL" id="KK117933">
    <property type="protein sequence ID" value="KFM71800.1"/>
    <property type="molecule type" value="Genomic_DNA"/>
</dbReference>
<dbReference type="GO" id="GO:0016763">
    <property type="term" value="F:pentosyltransferase activity"/>
    <property type="evidence" value="ECO:0007669"/>
    <property type="project" value="InterPro"/>
</dbReference>
<dbReference type="Proteomes" id="UP000054359">
    <property type="component" value="Unassembled WGS sequence"/>
</dbReference>
<sequence>MISGRSLLHTGGTLDKLESIPGVRVFFKANEIQKIVETVGCCIVGQTEDCNPADKVLYQCREITATVDSAPLIVASIVSKKLSEGLNAIVYDVKFGKGAIFKSKEEALEIAKQLVSASKTVKSSALLTAMDAPLGRTIGNSLEVMEAVETLKGNGPTDLLRVVIALGSEVLRLVSGTKKNEAEELISSTLQDGRALRKFHDMILAQGASRVEAEELCFGNISAALPKASYVTEIRYSGEEGYICEIDPLSLANVWKEEYSHSQGNPGIGIKIVKAIGERIKSGEVWLKMFHEAQQLNSDHLMTLSNAILVKPA</sequence>
<evidence type="ECO:0000256" key="4">
    <source>
        <dbReference type="ARBA" id="ARBA00022679"/>
    </source>
</evidence>
<dbReference type="InterPro" id="IPR035902">
    <property type="entry name" value="Nuc_phospho_transferase"/>
</dbReference>
<evidence type="ECO:0000256" key="3">
    <source>
        <dbReference type="ARBA" id="ARBA00022676"/>
    </source>
</evidence>
<dbReference type="FunFam" id="3.40.1030.10:FF:000003">
    <property type="entry name" value="Pyrimidine-nucleoside phosphorylase"/>
    <property type="match status" value="1"/>
</dbReference>
<keyword evidence="3" id="KW-0328">Glycosyltransferase</keyword>
<dbReference type="Gene3D" id="3.90.1170.30">
    <property type="entry name" value="Pyrimidine nucleoside phosphorylase-like, C-terminal domain"/>
    <property type="match status" value="1"/>
</dbReference>
<reference evidence="6 7" key="1">
    <citation type="submission" date="2013-11" db="EMBL/GenBank/DDBJ databases">
        <title>Genome sequencing of Stegodyphus mimosarum.</title>
        <authorList>
            <person name="Bechsgaard J."/>
        </authorList>
    </citation>
    <scope>NUCLEOTIDE SEQUENCE [LARGE SCALE GENOMIC DNA]</scope>
</reference>